<keyword evidence="2" id="KW-1185">Reference proteome</keyword>
<name>A0A931BCR9_9BACT</name>
<dbReference type="RefSeq" id="WP_196285780.1">
    <property type="nucleotide sequence ID" value="NZ_JADQDP010000002.1"/>
</dbReference>
<dbReference type="AlphaFoldDB" id="A0A931BCR9"/>
<accession>A0A931BCR9</accession>
<organism evidence="1 2">
    <name type="scientific">Hymenobacter properus</name>
    <dbReference type="NCBI Taxonomy" id="2791026"/>
    <lineage>
        <taxon>Bacteria</taxon>
        <taxon>Pseudomonadati</taxon>
        <taxon>Bacteroidota</taxon>
        <taxon>Cytophagia</taxon>
        <taxon>Cytophagales</taxon>
        <taxon>Hymenobacteraceae</taxon>
        <taxon>Hymenobacter</taxon>
    </lineage>
</organism>
<protein>
    <submittedName>
        <fullName evidence="1">Uncharacterized protein</fullName>
    </submittedName>
</protein>
<comment type="caution">
    <text evidence="1">The sequence shown here is derived from an EMBL/GenBank/DDBJ whole genome shotgun (WGS) entry which is preliminary data.</text>
</comment>
<evidence type="ECO:0000313" key="2">
    <source>
        <dbReference type="Proteomes" id="UP000645610"/>
    </source>
</evidence>
<reference evidence="1 2" key="1">
    <citation type="submission" date="2020-11" db="EMBL/GenBank/DDBJ databases">
        <authorList>
            <person name="Kim M.K."/>
        </authorList>
    </citation>
    <scope>NUCLEOTIDE SEQUENCE [LARGE SCALE GENOMIC DNA]</scope>
    <source>
        <strain evidence="1 2">BT439</strain>
    </source>
</reference>
<gene>
    <name evidence="1" type="ORF">I2I01_07195</name>
</gene>
<evidence type="ECO:0000313" key="1">
    <source>
        <dbReference type="EMBL" id="MBF9141414.1"/>
    </source>
</evidence>
<sequence length="67" mass="6903">MYLLIYPSLSAPRRPKTAARPAGSVSVGVDFVTPDGMVVPRALGEAALLGRTAVLVGGLLVGVWPQS</sequence>
<dbReference type="Proteomes" id="UP000645610">
    <property type="component" value="Unassembled WGS sequence"/>
</dbReference>
<proteinExistence type="predicted"/>
<dbReference type="EMBL" id="JADQDP010000002">
    <property type="protein sequence ID" value="MBF9141414.1"/>
    <property type="molecule type" value="Genomic_DNA"/>
</dbReference>